<protein>
    <recommendedName>
        <fullName evidence="4">Plastid lipid-associated protein/fibrillin conserved domain-containing protein</fullName>
    </recommendedName>
</protein>
<dbReference type="AlphaFoldDB" id="B8BYW6"/>
<organism evidence="5 6">
    <name type="scientific">Thalassiosira pseudonana</name>
    <name type="common">Marine diatom</name>
    <name type="synonym">Cyclotella nana</name>
    <dbReference type="NCBI Taxonomy" id="35128"/>
    <lineage>
        <taxon>Eukaryota</taxon>
        <taxon>Sar</taxon>
        <taxon>Stramenopiles</taxon>
        <taxon>Ochrophyta</taxon>
        <taxon>Bacillariophyta</taxon>
        <taxon>Coscinodiscophyceae</taxon>
        <taxon>Thalassiosirophycidae</taxon>
        <taxon>Thalassiosirales</taxon>
        <taxon>Thalassiosiraceae</taxon>
        <taxon>Thalassiosira</taxon>
    </lineage>
</organism>
<dbReference type="PANTHER" id="PTHR32301">
    <property type="entry name" value="COUNTIN RECEPTOR CNR3-RELATED"/>
    <property type="match status" value="1"/>
</dbReference>
<keyword evidence="6" id="KW-1185">Reference proteome</keyword>
<evidence type="ECO:0000256" key="3">
    <source>
        <dbReference type="SAM" id="MobiDB-lite"/>
    </source>
</evidence>
<dbReference type="KEGG" id="tps:THAPSDRAFT_21949"/>
<dbReference type="PANTHER" id="PTHR32301:SF6">
    <property type="entry name" value="GOLVESIN-RELATED"/>
    <property type="match status" value="1"/>
</dbReference>
<reference evidence="5 6" key="2">
    <citation type="journal article" date="2008" name="Nature">
        <title>The Phaeodactylum genome reveals the evolutionary history of diatom genomes.</title>
        <authorList>
            <person name="Bowler C."/>
            <person name="Allen A.E."/>
            <person name="Badger J.H."/>
            <person name="Grimwood J."/>
            <person name="Jabbari K."/>
            <person name="Kuo A."/>
            <person name="Maheswari U."/>
            <person name="Martens C."/>
            <person name="Maumus F."/>
            <person name="Otillar R.P."/>
            <person name="Rayko E."/>
            <person name="Salamov A."/>
            <person name="Vandepoele K."/>
            <person name="Beszteri B."/>
            <person name="Gruber A."/>
            <person name="Heijde M."/>
            <person name="Katinka M."/>
            <person name="Mock T."/>
            <person name="Valentin K."/>
            <person name="Verret F."/>
            <person name="Berges J.A."/>
            <person name="Brownlee C."/>
            <person name="Cadoret J.P."/>
            <person name="Chiovitti A."/>
            <person name="Choi C.J."/>
            <person name="Coesel S."/>
            <person name="De Martino A."/>
            <person name="Detter J.C."/>
            <person name="Durkin C."/>
            <person name="Falciatore A."/>
            <person name="Fournet J."/>
            <person name="Haruta M."/>
            <person name="Huysman M.J."/>
            <person name="Jenkins B.D."/>
            <person name="Jiroutova K."/>
            <person name="Jorgensen R.E."/>
            <person name="Joubert Y."/>
            <person name="Kaplan A."/>
            <person name="Kroger N."/>
            <person name="Kroth P.G."/>
            <person name="La Roche J."/>
            <person name="Lindquist E."/>
            <person name="Lommer M."/>
            <person name="Martin-Jezequel V."/>
            <person name="Lopez P.J."/>
            <person name="Lucas S."/>
            <person name="Mangogna M."/>
            <person name="McGinnis K."/>
            <person name="Medlin L.K."/>
            <person name="Montsant A."/>
            <person name="Oudot-Le Secq M.P."/>
            <person name="Napoli C."/>
            <person name="Obornik M."/>
            <person name="Parker M.S."/>
            <person name="Petit J.L."/>
            <person name="Porcel B.M."/>
            <person name="Poulsen N."/>
            <person name="Robison M."/>
            <person name="Rychlewski L."/>
            <person name="Rynearson T.A."/>
            <person name="Schmutz J."/>
            <person name="Shapiro H."/>
            <person name="Siaut M."/>
            <person name="Stanley M."/>
            <person name="Sussman M.R."/>
            <person name="Taylor A.R."/>
            <person name="Vardi A."/>
            <person name="von Dassow P."/>
            <person name="Vyverman W."/>
            <person name="Willis A."/>
            <person name="Wyrwicz L.S."/>
            <person name="Rokhsar D.S."/>
            <person name="Weissenbach J."/>
            <person name="Armbrust E.V."/>
            <person name="Green B.R."/>
            <person name="Van de Peer Y."/>
            <person name="Grigoriev I.V."/>
        </authorList>
    </citation>
    <scope>NUCLEOTIDE SEQUENCE [LARGE SCALE GENOMIC DNA]</scope>
    <source>
        <strain evidence="5 6">CCMP1335</strain>
    </source>
</reference>
<dbReference type="InterPro" id="IPR053259">
    <property type="entry name" value="Golvesin-related_Golgi"/>
</dbReference>
<reference evidence="5 6" key="1">
    <citation type="journal article" date="2004" name="Science">
        <title>The genome of the diatom Thalassiosira pseudonana: ecology, evolution, and metabolism.</title>
        <authorList>
            <person name="Armbrust E.V."/>
            <person name="Berges J.A."/>
            <person name="Bowler C."/>
            <person name="Green B.R."/>
            <person name="Martinez D."/>
            <person name="Putnam N.H."/>
            <person name="Zhou S."/>
            <person name="Allen A.E."/>
            <person name="Apt K.E."/>
            <person name="Bechner M."/>
            <person name="Brzezinski M.A."/>
            <person name="Chaal B.K."/>
            <person name="Chiovitti A."/>
            <person name="Davis A.K."/>
            <person name="Demarest M.S."/>
            <person name="Detter J.C."/>
            <person name="Glavina T."/>
            <person name="Goodstein D."/>
            <person name="Hadi M.Z."/>
            <person name="Hellsten U."/>
            <person name="Hildebrand M."/>
            <person name="Jenkins B.D."/>
            <person name="Jurka J."/>
            <person name="Kapitonov V.V."/>
            <person name="Kroger N."/>
            <person name="Lau W.W."/>
            <person name="Lane T.W."/>
            <person name="Larimer F.W."/>
            <person name="Lippmeier J.C."/>
            <person name="Lucas S."/>
            <person name="Medina M."/>
            <person name="Montsant A."/>
            <person name="Obornik M."/>
            <person name="Parker M.S."/>
            <person name="Palenik B."/>
            <person name="Pazour G.J."/>
            <person name="Richardson P.M."/>
            <person name="Rynearson T.A."/>
            <person name="Saito M.A."/>
            <person name="Schwartz D.C."/>
            <person name="Thamatrakoln K."/>
            <person name="Valentin K."/>
            <person name="Vardi A."/>
            <person name="Wilkerson F.P."/>
            <person name="Rokhsar D.S."/>
        </authorList>
    </citation>
    <scope>NUCLEOTIDE SEQUENCE [LARGE SCALE GENOMIC DNA]</scope>
    <source>
        <strain evidence="5 6">CCMP1335</strain>
    </source>
</reference>
<dbReference type="PaxDb" id="35128-Thaps21949"/>
<dbReference type="InParanoid" id="B8BYW6"/>
<dbReference type="RefSeq" id="XP_002289011.1">
    <property type="nucleotide sequence ID" value="XM_002288975.1"/>
</dbReference>
<dbReference type="Proteomes" id="UP000001449">
    <property type="component" value="Chromosome 3"/>
</dbReference>
<dbReference type="InterPro" id="IPR006843">
    <property type="entry name" value="PAP/fibrillin_dom"/>
</dbReference>
<dbReference type="HOGENOM" id="CLU_404166_0_0_1"/>
<sequence length="681" mass="76075">MSSGNSKKRRSRHESGDASQNNDRRRTLGDDDLNDTTSGIDVLGMTIPNPLSSIRDICYQLSLSSLSSLTPTKILVYGGLCVIILAPLFDSVAQKASSYLRAPSPVEEDESEIKGEALPHVTKDGKYHGRYPNSLLTLFYPFTLFRDVVLDQPVGLNDVPFFWHAHVSDEMAVKKVLTTCYSADLVELDSLEDITKAKKLDLVSILVSQERLGTRISDTTKEPYFNGQYSRPMVITSPHIQEAAELFNQDNYGRMFSFYRHPIDYDVHPNLKKKLPPEAGANNFLTRLLSDVHTGNLGFKELGTAKQVIRQVSVAGTRDLMSETLFRIAKYFGWIPVGGSGTKVGEENDDAIAKACIENIVKTVPGERYADHNSPEWQVFYNANQMDCQLYELARMQKVRAGQGDDEEKEVEALLLLAANEDNRASAFSRPSWAATVHYHRPTSLAAEGFGRSAVKERPAERAAPANEQTISALSAEEAKQALIELIPRMTGNEEEYRAVESYVNLLEEKYMPVQTIDFLNLAMTGEWQLLFSTNLMVRPNRKLRLRELVQKIESNGFNGSVTNMAQWDFAEDEETFDATGNFNVKCSYTINQGARMVVDLDDHELRPAKGSKIPSDVPALVGLLHRAIPKEMFDPNGHAMDTTYLDADLRIVRLTGPNHEGVRNIFIRKGSITINPVESA</sequence>
<gene>
    <name evidence="5" type="ORF">THAPSDRAFT_21949</name>
</gene>
<dbReference type="EMBL" id="CM000640">
    <property type="protein sequence ID" value="EED94447.1"/>
    <property type="molecule type" value="Genomic_DNA"/>
</dbReference>
<accession>B8BYW6</accession>
<feature type="region of interest" description="Disordered" evidence="3">
    <location>
        <begin position="1"/>
        <end position="35"/>
    </location>
</feature>
<dbReference type="eggNOG" id="ENOG502S5P4">
    <property type="taxonomic scope" value="Eukaryota"/>
</dbReference>
<evidence type="ECO:0000256" key="1">
    <source>
        <dbReference type="ARBA" id="ARBA00004474"/>
    </source>
</evidence>
<comment type="subcellular location">
    <subcellularLocation>
        <location evidence="1">Plastid</location>
    </subcellularLocation>
</comment>
<proteinExistence type="predicted"/>
<evidence type="ECO:0000313" key="6">
    <source>
        <dbReference type="Proteomes" id="UP000001449"/>
    </source>
</evidence>
<dbReference type="GO" id="GO:0009535">
    <property type="term" value="C:chloroplast thylakoid membrane"/>
    <property type="evidence" value="ECO:0000318"/>
    <property type="project" value="GO_Central"/>
</dbReference>
<keyword evidence="2" id="KW-0934">Plastid</keyword>
<name>B8BYW6_THAPS</name>
<dbReference type="Pfam" id="PF04755">
    <property type="entry name" value="PAP_fibrillin"/>
    <property type="match status" value="1"/>
</dbReference>
<evidence type="ECO:0000313" key="5">
    <source>
        <dbReference type="EMBL" id="EED94447.1"/>
    </source>
</evidence>
<feature type="compositionally biased region" description="Basic residues" evidence="3">
    <location>
        <begin position="1"/>
        <end position="12"/>
    </location>
</feature>
<dbReference type="GeneID" id="7445353"/>
<evidence type="ECO:0000259" key="4">
    <source>
        <dbReference type="Pfam" id="PF04755"/>
    </source>
</evidence>
<evidence type="ECO:0000256" key="2">
    <source>
        <dbReference type="ARBA" id="ARBA00022640"/>
    </source>
</evidence>
<feature type="domain" description="Plastid lipid-associated protein/fibrillin conserved" evidence="4">
    <location>
        <begin position="480"/>
        <end position="654"/>
    </location>
</feature>